<protein>
    <submittedName>
        <fullName evidence="1">Uncharacterized protein</fullName>
    </submittedName>
</protein>
<name>K9YM59_CYASC</name>
<reference evidence="2" key="1">
    <citation type="journal article" date="2013" name="Proc. Natl. Acad. Sci. U.S.A.">
        <title>Improving the coverage of the cyanobacterial phylum using diversity-driven genome sequencing.</title>
        <authorList>
            <person name="Shih P.M."/>
            <person name="Wu D."/>
            <person name="Latifi A."/>
            <person name="Axen S.D."/>
            <person name="Fewer D.P."/>
            <person name="Talla E."/>
            <person name="Calteau A."/>
            <person name="Cai F."/>
            <person name="Tandeau de Marsac N."/>
            <person name="Rippka R."/>
            <person name="Herdman M."/>
            <person name="Sivonen K."/>
            <person name="Coursin T."/>
            <person name="Laurent T."/>
            <person name="Goodwin L."/>
            <person name="Nolan M."/>
            <person name="Davenport K.W."/>
            <person name="Han C.S."/>
            <person name="Rubin E.M."/>
            <person name="Eisen J.A."/>
            <person name="Woyke T."/>
            <person name="Gugger M."/>
            <person name="Kerfeld C.A."/>
        </authorList>
    </citation>
    <scope>NUCLEOTIDE SEQUENCE [LARGE SCALE GENOMIC DNA]</scope>
    <source>
        <strain evidence="2">ATCC 29140 / PCC 7202</strain>
    </source>
</reference>
<proteinExistence type="predicted"/>
<keyword evidence="2" id="KW-1185">Reference proteome</keyword>
<dbReference type="EMBL" id="CP003940">
    <property type="protein sequence ID" value="AFZ47567.1"/>
    <property type="molecule type" value="Genomic_DNA"/>
</dbReference>
<dbReference type="BioCyc" id="CSTA292563:G1353-1616-MONOMER"/>
<gene>
    <name evidence="1" type="ordered locus">Cyast_1606</name>
</gene>
<dbReference type="HOGENOM" id="CLU_2971865_0_0_3"/>
<organism evidence="1 2">
    <name type="scientific">Cyanobacterium stanieri (strain ATCC 29140 / PCC 7202)</name>
    <dbReference type="NCBI Taxonomy" id="292563"/>
    <lineage>
        <taxon>Bacteria</taxon>
        <taxon>Bacillati</taxon>
        <taxon>Cyanobacteriota</taxon>
        <taxon>Cyanophyceae</taxon>
        <taxon>Oscillatoriophycideae</taxon>
        <taxon>Chroococcales</taxon>
        <taxon>Geminocystaceae</taxon>
        <taxon>Cyanobacterium</taxon>
    </lineage>
</organism>
<evidence type="ECO:0000313" key="1">
    <source>
        <dbReference type="EMBL" id="AFZ47567.1"/>
    </source>
</evidence>
<accession>K9YM59</accession>
<dbReference type="AlphaFoldDB" id="K9YM59"/>
<sequence length="58" mass="7015">MFLSHLSLLYDLILRIPLLLINSRQSYLNFIFSYKNIQKNTRRNTGINNKKQIYKKIN</sequence>
<evidence type="ECO:0000313" key="2">
    <source>
        <dbReference type="Proteomes" id="UP000010483"/>
    </source>
</evidence>
<dbReference type="Proteomes" id="UP000010483">
    <property type="component" value="Chromosome"/>
</dbReference>
<dbReference type="KEGG" id="csn:Cyast_1606"/>